<evidence type="ECO:0000256" key="5">
    <source>
        <dbReference type="ARBA" id="ARBA00038359"/>
    </source>
</evidence>
<dbReference type="PANTHER" id="PTHR33048">
    <property type="entry name" value="PTH11-LIKE INTEGRAL MEMBRANE PROTEIN (AFU_ORTHOLOGUE AFUA_5G11245)"/>
    <property type="match status" value="1"/>
</dbReference>
<gene>
    <name evidence="8" type="ORF">PDIGIT_LOCUS14443</name>
</gene>
<comment type="caution">
    <text evidence="8">The sequence shown here is derived from an EMBL/GenBank/DDBJ whole genome shotgun (WGS) entry which is preliminary data.</text>
</comment>
<evidence type="ECO:0000313" key="8">
    <source>
        <dbReference type="EMBL" id="CAI6341249.1"/>
    </source>
</evidence>
<dbReference type="OrthoDB" id="5429740at2759"/>
<evidence type="ECO:0000256" key="6">
    <source>
        <dbReference type="SAM" id="Phobius"/>
    </source>
</evidence>
<dbReference type="InterPro" id="IPR049326">
    <property type="entry name" value="Rhodopsin_dom_fungi"/>
</dbReference>
<keyword evidence="9" id="KW-1185">Reference proteome</keyword>
<name>A0A9W4UTL8_9PLEO</name>
<feature type="transmembrane region" description="Helical" evidence="6">
    <location>
        <begin position="20"/>
        <end position="43"/>
    </location>
</feature>
<feature type="transmembrane region" description="Helical" evidence="6">
    <location>
        <begin position="131"/>
        <end position="155"/>
    </location>
</feature>
<evidence type="ECO:0000256" key="1">
    <source>
        <dbReference type="ARBA" id="ARBA00004141"/>
    </source>
</evidence>
<evidence type="ECO:0000259" key="7">
    <source>
        <dbReference type="Pfam" id="PF20684"/>
    </source>
</evidence>
<feature type="transmembrane region" description="Helical" evidence="6">
    <location>
        <begin position="179"/>
        <end position="203"/>
    </location>
</feature>
<evidence type="ECO:0000256" key="2">
    <source>
        <dbReference type="ARBA" id="ARBA00022692"/>
    </source>
</evidence>
<organism evidence="8 9">
    <name type="scientific">Periconia digitata</name>
    <dbReference type="NCBI Taxonomy" id="1303443"/>
    <lineage>
        <taxon>Eukaryota</taxon>
        <taxon>Fungi</taxon>
        <taxon>Dikarya</taxon>
        <taxon>Ascomycota</taxon>
        <taxon>Pezizomycotina</taxon>
        <taxon>Dothideomycetes</taxon>
        <taxon>Pleosporomycetidae</taxon>
        <taxon>Pleosporales</taxon>
        <taxon>Massarineae</taxon>
        <taxon>Periconiaceae</taxon>
        <taxon>Periconia</taxon>
    </lineage>
</organism>
<dbReference type="EMBL" id="CAOQHR010000011">
    <property type="protein sequence ID" value="CAI6341249.1"/>
    <property type="molecule type" value="Genomic_DNA"/>
</dbReference>
<evidence type="ECO:0000256" key="4">
    <source>
        <dbReference type="ARBA" id="ARBA00023136"/>
    </source>
</evidence>
<dbReference type="AlphaFoldDB" id="A0A9W4UTL8"/>
<feature type="domain" description="Rhodopsin" evidence="7">
    <location>
        <begin position="40"/>
        <end position="277"/>
    </location>
</feature>
<keyword evidence="4 6" id="KW-0472">Membrane</keyword>
<feature type="transmembrane region" description="Helical" evidence="6">
    <location>
        <begin position="215"/>
        <end position="240"/>
    </location>
</feature>
<dbReference type="Proteomes" id="UP001152607">
    <property type="component" value="Unassembled WGS sequence"/>
</dbReference>
<dbReference type="Pfam" id="PF20684">
    <property type="entry name" value="Fung_rhodopsin"/>
    <property type="match status" value="1"/>
</dbReference>
<comment type="subcellular location">
    <subcellularLocation>
        <location evidence="1">Membrane</location>
        <topology evidence="1">Multi-pass membrane protein</topology>
    </subcellularLocation>
</comment>
<dbReference type="PANTHER" id="PTHR33048:SF163">
    <property type="entry name" value="INTEGRAL MEMBRANE PROTEIN (AFU_ORTHOLOGUE AFUA_8G05510)"/>
    <property type="match status" value="1"/>
</dbReference>
<accession>A0A9W4UTL8</accession>
<comment type="similarity">
    <text evidence="5">Belongs to the SAT4 family.</text>
</comment>
<feature type="transmembrane region" description="Helical" evidence="6">
    <location>
        <begin position="97"/>
        <end position="119"/>
    </location>
</feature>
<dbReference type="InterPro" id="IPR052337">
    <property type="entry name" value="SAT4-like"/>
</dbReference>
<reference evidence="8" key="1">
    <citation type="submission" date="2023-01" db="EMBL/GenBank/DDBJ databases">
        <authorList>
            <person name="Van Ghelder C."/>
            <person name="Rancurel C."/>
        </authorList>
    </citation>
    <scope>NUCLEOTIDE SEQUENCE</scope>
    <source>
        <strain evidence="8">CNCM I-4278</strain>
    </source>
</reference>
<keyword evidence="2 6" id="KW-0812">Transmembrane</keyword>
<sequence length="364" mass="40605">MAAFSMPPAPAEVDLRETKVTSNMVVVSVLFSLSAVFVGLRIFTRLNYQRKKLDMDDHLMNAGLVLNAANLACCIIAARFGLGKHMWALDSQEMRHISLIHFAFLFVYAWSVSVIKLSIITFYRRIFGMSWLCWLCTFLTIGYLLAHHVVLPLFASPVSYYWDKYLGNAGRMCVDEPKFILAMAIINLIGDILILCIPIRKVLRLQLPPTQKAAVIVTFLLGSFVCFASLYRIITIVRFADSIDMSWTKSDVFIWSLVEPSIGIISACLPTLRPLLTKGLEKAGVGSRVGGARSGSGKSRQEGDRINLVETISQRRVRKVQKKDVLDETVGGDEEWHWTADEDDVGKHGKSGNGDAVPVLVVHR</sequence>
<protein>
    <recommendedName>
        <fullName evidence="7">Rhodopsin domain-containing protein</fullName>
    </recommendedName>
</protein>
<keyword evidence="3 6" id="KW-1133">Transmembrane helix</keyword>
<proteinExistence type="inferred from homology"/>
<feature type="transmembrane region" description="Helical" evidence="6">
    <location>
        <begin position="64"/>
        <end position="82"/>
    </location>
</feature>
<dbReference type="GO" id="GO:0016020">
    <property type="term" value="C:membrane"/>
    <property type="evidence" value="ECO:0007669"/>
    <property type="project" value="UniProtKB-SubCell"/>
</dbReference>
<evidence type="ECO:0000313" key="9">
    <source>
        <dbReference type="Proteomes" id="UP001152607"/>
    </source>
</evidence>
<evidence type="ECO:0000256" key="3">
    <source>
        <dbReference type="ARBA" id="ARBA00022989"/>
    </source>
</evidence>